<dbReference type="GO" id="GO:0047443">
    <property type="term" value="F:4-hydroxy-4-methyl-2-oxoglutarate aldolase activity"/>
    <property type="evidence" value="ECO:0007669"/>
    <property type="project" value="UniProtKB-EC"/>
</dbReference>
<organism evidence="14 15">
    <name type="scientific">Cohnella nanjingensis</name>
    <dbReference type="NCBI Taxonomy" id="1387779"/>
    <lineage>
        <taxon>Bacteria</taxon>
        <taxon>Bacillati</taxon>
        <taxon>Bacillota</taxon>
        <taxon>Bacilli</taxon>
        <taxon>Bacillales</taxon>
        <taxon>Paenibacillaceae</taxon>
        <taxon>Cohnella</taxon>
    </lineage>
</organism>
<evidence type="ECO:0000256" key="1">
    <source>
        <dbReference type="ARBA" id="ARBA00001342"/>
    </source>
</evidence>
<evidence type="ECO:0000313" key="14">
    <source>
        <dbReference type="EMBL" id="MBB6673054.1"/>
    </source>
</evidence>
<evidence type="ECO:0000256" key="13">
    <source>
        <dbReference type="PIRSR" id="PIRSR605493-1"/>
    </source>
</evidence>
<dbReference type="EC" id="4.1.3.17" evidence="5"/>
<proteinExistence type="inferred from homology"/>
<evidence type="ECO:0000256" key="3">
    <source>
        <dbReference type="ARBA" id="ARBA00008621"/>
    </source>
</evidence>
<reference evidence="14 15" key="1">
    <citation type="submission" date="2020-08" db="EMBL/GenBank/DDBJ databases">
        <title>Cohnella phylogeny.</title>
        <authorList>
            <person name="Dunlap C."/>
        </authorList>
    </citation>
    <scope>NUCLEOTIDE SEQUENCE [LARGE SCALE GENOMIC DNA]</scope>
    <source>
        <strain evidence="14 15">DSM 28246</strain>
    </source>
</reference>
<evidence type="ECO:0000256" key="6">
    <source>
        <dbReference type="ARBA" id="ARBA00012947"/>
    </source>
</evidence>
<evidence type="ECO:0000313" key="15">
    <source>
        <dbReference type="Proteomes" id="UP000547209"/>
    </source>
</evidence>
<evidence type="ECO:0000256" key="5">
    <source>
        <dbReference type="ARBA" id="ARBA00012213"/>
    </source>
</evidence>
<dbReference type="CDD" id="cd16841">
    <property type="entry name" value="RraA_family"/>
    <property type="match status" value="1"/>
</dbReference>
<dbReference type="PANTHER" id="PTHR33254">
    <property type="entry name" value="4-HYDROXY-4-METHYL-2-OXOGLUTARATE ALDOLASE 3-RELATED"/>
    <property type="match status" value="1"/>
</dbReference>
<comment type="cofactor">
    <cofactor evidence="13">
        <name>Mg(2+)</name>
        <dbReference type="ChEBI" id="CHEBI:18420"/>
    </cofactor>
</comment>
<dbReference type="SUPFAM" id="SSF89562">
    <property type="entry name" value="RraA-like"/>
    <property type="match status" value="1"/>
</dbReference>
<dbReference type="Gene3D" id="3.50.30.40">
    <property type="entry name" value="Ribonuclease E inhibitor RraA/RraA-like"/>
    <property type="match status" value="1"/>
</dbReference>
<protein>
    <recommendedName>
        <fullName evidence="7">Putative 4-hydroxy-4-methyl-2-oxoglutarate aldolase</fullName>
        <ecNumber evidence="6">4.1.1.112</ecNumber>
        <ecNumber evidence="5">4.1.3.17</ecNumber>
    </recommendedName>
    <alternativeName>
        <fullName evidence="11">Oxaloacetate decarboxylase</fullName>
    </alternativeName>
    <alternativeName>
        <fullName evidence="9">Regulator of ribonuclease activity homolog</fullName>
    </alternativeName>
    <alternativeName>
        <fullName evidence="10">RraA-like protein</fullName>
    </alternativeName>
</protein>
<evidence type="ECO:0000256" key="2">
    <source>
        <dbReference type="ARBA" id="ARBA00001968"/>
    </source>
</evidence>
<dbReference type="GO" id="GO:0046872">
    <property type="term" value="F:metal ion binding"/>
    <property type="evidence" value="ECO:0007669"/>
    <property type="project" value="UniProtKB-KW"/>
</dbReference>
<evidence type="ECO:0000256" key="4">
    <source>
        <dbReference type="ARBA" id="ARBA00011233"/>
    </source>
</evidence>
<feature type="binding site" evidence="13">
    <location>
        <position position="123"/>
    </location>
    <ligand>
        <name>substrate</name>
    </ligand>
</feature>
<comment type="caution">
    <text evidence="14">The sequence shown here is derived from an EMBL/GenBank/DDBJ whole genome shotgun (WGS) entry which is preliminary data.</text>
</comment>
<feature type="binding site" evidence="13">
    <location>
        <begin position="101"/>
        <end position="104"/>
    </location>
    <ligand>
        <name>substrate</name>
    </ligand>
</feature>
<dbReference type="EC" id="4.1.1.112" evidence="6"/>
<comment type="subunit">
    <text evidence="4">Homotrimer.</text>
</comment>
<accession>A0A7X0RVU3</accession>
<comment type="cofactor">
    <cofactor evidence="2">
        <name>a divalent metal cation</name>
        <dbReference type="ChEBI" id="CHEBI:60240"/>
    </cofactor>
</comment>
<keyword evidence="13" id="KW-0479">Metal-binding</keyword>
<comment type="catalytic activity">
    <reaction evidence="1">
        <text>4-hydroxy-4-methyl-2-oxoglutarate = 2 pyruvate</text>
        <dbReference type="Rhea" id="RHEA:22748"/>
        <dbReference type="ChEBI" id="CHEBI:15361"/>
        <dbReference type="ChEBI" id="CHEBI:58276"/>
        <dbReference type="EC" id="4.1.3.17"/>
    </reaction>
</comment>
<dbReference type="EMBL" id="JACJVP010000032">
    <property type="protein sequence ID" value="MBB6673054.1"/>
    <property type="molecule type" value="Genomic_DNA"/>
</dbReference>
<comment type="similarity">
    <text evidence="3">Belongs to the class II aldolase/RraA-like family.</text>
</comment>
<dbReference type="Proteomes" id="UP000547209">
    <property type="component" value="Unassembled WGS sequence"/>
</dbReference>
<comment type="function">
    <text evidence="8">Catalyzes the aldol cleavage of 4-hydroxy-4-methyl-2-oxoglutarate (HMG) into 2 molecules of pyruvate. Also contains a secondary oxaloacetate (OAA) decarboxylase activity due to the common pyruvate enolate transition state formed following C-C bond cleavage in the retro-aldol and decarboxylation reactions.</text>
</comment>
<evidence type="ECO:0000256" key="12">
    <source>
        <dbReference type="ARBA" id="ARBA00047973"/>
    </source>
</evidence>
<sequence>MTQAHQIAGFEFDFLEKNLYSAVIADILDDLGYRQQTFGAGIRLIDPSLKISGRAFTAQAAKVFDIPAEPYKLQMKAIDSVSSGEVFVVSTGAPDEAAFWGELIATACRARGGRGAIVDGLSRDTAKIMEMKFPLATRGQVPTDSKGRINLIAYQQPIEIDGVRIRPGDYVFADIDGIAVVPRVIEDETIRKAMEKVSGENVVREALQNGMLCTEAFKTFGIL</sequence>
<dbReference type="AlphaFoldDB" id="A0A7X0RVU3"/>
<dbReference type="Pfam" id="PF03737">
    <property type="entry name" value="RraA-like"/>
    <property type="match status" value="1"/>
</dbReference>
<evidence type="ECO:0000256" key="11">
    <source>
        <dbReference type="ARBA" id="ARBA00032305"/>
    </source>
</evidence>
<comment type="catalytic activity">
    <reaction evidence="12">
        <text>oxaloacetate + H(+) = pyruvate + CO2</text>
        <dbReference type="Rhea" id="RHEA:15641"/>
        <dbReference type="ChEBI" id="CHEBI:15361"/>
        <dbReference type="ChEBI" id="CHEBI:15378"/>
        <dbReference type="ChEBI" id="CHEBI:16452"/>
        <dbReference type="ChEBI" id="CHEBI:16526"/>
        <dbReference type="EC" id="4.1.1.112"/>
    </reaction>
</comment>
<dbReference type="GO" id="GO:0008948">
    <property type="term" value="F:oxaloacetate decarboxylase activity"/>
    <property type="evidence" value="ECO:0007669"/>
    <property type="project" value="UniProtKB-EC"/>
</dbReference>
<dbReference type="RefSeq" id="WP_185670897.1">
    <property type="nucleotide sequence ID" value="NZ_JACJVP010000032.1"/>
</dbReference>
<dbReference type="InterPro" id="IPR036704">
    <property type="entry name" value="RraA/RraA-like_sf"/>
</dbReference>
<keyword evidence="13" id="KW-0460">Magnesium</keyword>
<gene>
    <name evidence="14" type="ORF">H7C19_20435</name>
</gene>
<evidence type="ECO:0000256" key="10">
    <source>
        <dbReference type="ARBA" id="ARBA00030169"/>
    </source>
</evidence>
<keyword evidence="15" id="KW-1185">Reference proteome</keyword>
<name>A0A7X0RVU3_9BACL</name>
<dbReference type="PANTHER" id="PTHR33254:SF4">
    <property type="entry name" value="4-HYDROXY-4-METHYL-2-OXOGLUTARATE ALDOLASE 3-RELATED"/>
    <property type="match status" value="1"/>
</dbReference>
<feature type="binding site" evidence="13">
    <location>
        <position position="124"/>
    </location>
    <ligand>
        <name>Mg(2+)</name>
        <dbReference type="ChEBI" id="CHEBI:18420"/>
    </ligand>
</feature>
<evidence type="ECO:0000256" key="8">
    <source>
        <dbReference type="ARBA" id="ARBA00025046"/>
    </source>
</evidence>
<evidence type="ECO:0000256" key="9">
    <source>
        <dbReference type="ARBA" id="ARBA00029596"/>
    </source>
</evidence>
<dbReference type="InterPro" id="IPR005493">
    <property type="entry name" value="RraA/RraA-like"/>
</dbReference>
<evidence type="ECO:0000256" key="7">
    <source>
        <dbReference type="ARBA" id="ARBA00016549"/>
    </source>
</evidence>